<dbReference type="OrthoDB" id="9810685at2"/>
<dbReference type="PANTHER" id="PTHR35869">
    <property type="entry name" value="OUTER-MEMBRANE LIPOPROTEIN CARRIER PROTEIN"/>
    <property type="match status" value="1"/>
</dbReference>
<gene>
    <name evidence="3" type="ORF">FAZ15_08980</name>
</gene>
<reference evidence="3 4" key="1">
    <citation type="submission" date="2019-04" db="EMBL/GenBank/DDBJ databases">
        <title>Sphingobacterium olei sp. nov., isolated from oil-contaminated soil.</title>
        <authorList>
            <person name="Liu B."/>
        </authorList>
    </citation>
    <scope>NUCLEOTIDE SEQUENCE [LARGE SCALE GENOMIC DNA]</scope>
    <source>
        <strain evidence="3 4">HAL-9</strain>
    </source>
</reference>
<organism evidence="3 4">
    <name type="scientific">Sphingobacterium olei</name>
    <dbReference type="NCBI Taxonomy" id="2571155"/>
    <lineage>
        <taxon>Bacteria</taxon>
        <taxon>Pseudomonadati</taxon>
        <taxon>Bacteroidota</taxon>
        <taxon>Sphingobacteriia</taxon>
        <taxon>Sphingobacteriales</taxon>
        <taxon>Sphingobacteriaceae</taxon>
        <taxon>Sphingobacterium</taxon>
    </lineage>
</organism>
<keyword evidence="4" id="KW-1185">Reference proteome</keyword>
<dbReference type="PANTHER" id="PTHR35869:SF1">
    <property type="entry name" value="OUTER-MEMBRANE LIPOPROTEIN CARRIER PROTEIN"/>
    <property type="match status" value="1"/>
</dbReference>
<name>A0A4V5MMT0_9SPHI</name>
<dbReference type="RefSeq" id="WP_136900972.1">
    <property type="nucleotide sequence ID" value="NZ_SUME01000003.1"/>
</dbReference>
<dbReference type="InterPro" id="IPR029046">
    <property type="entry name" value="LolA/LolB/LppX"/>
</dbReference>
<feature type="chain" id="PRO_5020426198" evidence="2">
    <location>
        <begin position="21"/>
        <end position="214"/>
    </location>
</feature>
<evidence type="ECO:0000256" key="1">
    <source>
        <dbReference type="ARBA" id="ARBA00022729"/>
    </source>
</evidence>
<dbReference type="Proteomes" id="UP000306808">
    <property type="component" value="Unassembled WGS sequence"/>
</dbReference>
<proteinExistence type="predicted"/>
<evidence type="ECO:0000313" key="4">
    <source>
        <dbReference type="Proteomes" id="UP000306808"/>
    </source>
</evidence>
<dbReference type="SUPFAM" id="SSF89392">
    <property type="entry name" value="Prokaryotic lipoproteins and lipoprotein localization factors"/>
    <property type="match status" value="1"/>
</dbReference>
<comment type="caution">
    <text evidence="3">The sequence shown here is derived from an EMBL/GenBank/DDBJ whole genome shotgun (WGS) entry which is preliminary data.</text>
</comment>
<dbReference type="CDD" id="cd16325">
    <property type="entry name" value="LolA"/>
    <property type="match status" value="1"/>
</dbReference>
<accession>A0A4V5MMT0</accession>
<dbReference type="Gene3D" id="2.50.20.10">
    <property type="entry name" value="Lipoprotein localisation LolA/LolB/LppX"/>
    <property type="match status" value="1"/>
</dbReference>
<dbReference type="AlphaFoldDB" id="A0A4V5MMT0"/>
<evidence type="ECO:0000256" key="2">
    <source>
        <dbReference type="SAM" id="SignalP"/>
    </source>
</evidence>
<keyword evidence="1 2" id="KW-0732">Signal</keyword>
<evidence type="ECO:0000313" key="3">
    <source>
        <dbReference type="EMBL" id="TJZ61318.1"/>
    </source>
</evidence>
<feature type="signal peptide" evidence="2">
    <location>
        <begin position="1"/>
        <end position="20"/>
    </location>
</feature>
<dbReference type="InterPro" id="IPR004564">
    <property type="entry name" value="OM_lipoprot_carrier_LolA-like"/>
</dbReference>
<keyword evidence="3" id="KW-0449">Lipoprotein</keyword>
<dbReference type="Pfam" id="PF03548">
    <property type="entry name" value="LolA"/>
    <property type="match status" value="1"/>
</dbReference>
<sequence length="214" mass="24317">MMKRYILVLLFACATLSTSAQSDAGAKKMLDAVAKKYDSYSTAQADFGFLATDTDNKSYSDQGTLYLNKGKNQYQIKLQNQQLISDGHSVWTVLREEKEIQITDAENSTDAIGPNNLFTFYRTGFKYIGMSDETVGSNTLSVIEMAPLDAKKNYFKIKVRINKNKHIHDVSIYDKSGSKYTYTIQKLYVNHQIPSSRFVFNKKDHPGFEVVDLR</sequence>
<dbReference type="EMBL" id="SUME01000003">
    <property type="protein sequence ID" value="TJZ61318.1"/>
    <property type="molecule type" value="Genomic_DNA"/>
</dbReference>
<protein>
    <submittedName>
        <fullName evidence="3">Outer membrane lipoprotein carrier protein LolA</fullName>
    </submittedName>
</protein>